<dbReference type="KEGG" id="vpi:BW732_09505"/>
<keyword evidence="2" id="KW-0812">Transmembrane</keyword>
<accession>A0A1Q2D805</accession>
<evidence type="ECO:0000313" key="4">
    <source>
        <dbReference type="Proteomes" id="UP000188246"/>
    </source>
</evidence>
<evidence type="ECO:0000256" key="2">
    <source>
        <dbReference type="SAM" id="Phobius"/>
    </source>
</evidence>
<dbReference type="Pfam" id="PF26336">
    <property type="entry name" value="MacP_activator"/>
    <property type="match status" value="1"/>
</dbReference>
<dbReference type="InterPro" id="IPR047752">
    <property type="entry name" value="MacP"/>
</dbReference>
<dbReference type="AlphaFoldDB" id="A0A1Q2D805"/>
<dbReference type="Proteomes" id="UP000188246">
    <property type="component" value="Chromosome"/>
</dbReference>
<gene>
    <name evidence="3" type="ORF">BW732_09505</name>
</gene>
<feature type="transmembrane region" description="Helical" evidence="2">
    <location>
        <begin position="47"/>
        <end position="68"/>
    </location>
</feature>
<evidence type="ECO:0000313" key="3">
    <source>
        <dbReference type="EMBL" id="AQP54440.1"/>
    </source>
</evidence>
<sequence length="70" mass="8202">MYRKVKNQTKQESNLNEPPKVTSKEETQQILTRSSVRKFKQNKKRNSWLNMAILIVVLLLGITIYAVLKL</sequence>
<feature type="region of interest" description="Disordered" evidence="1">
    <location>
        <begin position="1"/>
        <end position="29"/>
    </location>
</feature>
<name>A0A1Q2D805_9ENTE</name>
<proteinExistence type="predicted"/>
<protein>
    <submittedName>
        <fullName evidence="3">Uncharacterized protein</fullName>
    </submittedName>
</protein>
<keyword evidence="2" id="KW-0472">Membrane</keyword>
<keyword evidence="4" id="KW-1185">Reference proteome</keyword>
<dbReference type="EMBL" id="CP019609">
    <property type="protein sequence ID" value="AQP54440.1"/>
    <property type="molecule type" value="Genomic_DNA"/>
</dbReference>
<organism evidence="3 4">
    <name type="scientific">Vagococcus penaei</name>
    <dbReference type="NCBI Taxonomy" id="633807"/>
    <lineage>
        <taxon>Bacteria</taxon>
        <taxon>Bacillati</taxon>
        <taxon>Bacillota</taxon>
        <taxon>Bacilli</taxon>
        <taxon>Lactobacillales</taxon>
        <taxon>Enterococcaceae</taxon>
        <taxon>Vagococcus</taxon>
    </lineage>
</organism>
<keyword evidence="2" id="KW-1133">Transmembrane helix</keyword>
<reference evidence="3 4" key="1">
    <citation type="journal article" date="2010" name="Int. J. Syst. Evol. Microbiol.">
        <title>Vagococcus penaei sp. nov., isolated from spoilage microbiota of cooked shrimp (Penaeus vannamei).</title>
        <authorList>
            <person name="Jaffres E."/>
            <person name="Prevost H."/>
            <person name="Rossero A."/>
            <person name="Joffraud J.J."/>
            <person name="Dousset X."/>
        </authorList>
    </citation>
    <scope>NUCLEOTIDE SEQUENCE [LARGE SCALE GENOMIC DNA]</scope>
    <source>
        <strain evidence="3 4">CD276</strain>
    </source>
</reference>
<dbReference type="STRING" id="633807.BW732_09505"/>
<evidence type="ECO:0000256" key="1">
    <source>
        <dbReference type="SAM" id="MobiDB-lite"/>
    </source>
</evidence>
<dbReference type="RefSeq" id="WP_077276520.1">
    <property type="nucleotide sequence ID" value="NZ_CP019609.1"/>
</dbReference>